<dbReference type="AlphaFoldDB" id="A0A226ESE6"/>
<comment type="caution">
    <text evidence="1">The sequence shown here is derived from an EMBL/GenBank/DDBJ whole genome shotgun (WGS) entry which is preliminary data.</text>
</comment>
<evidence type="ECO:0000313" key="1">
    <source>
        <dbReference type="EMBL" id="OXA60533.1"/>
    </source>
</evidence>
<gene>
    <name evidence="1" type="ORF">Fcan01_05792</name>
</gene>
<name>A0A226ESE6_FOLCA</name>
<evidence type="ECO:0000313" key="2">
    <source>
        <dbReference type="Proteomes" id="UP000198287"/>
    </source>
</evidence>
<reference evidence="1 2" key="1">
    <citation type="submission" date="2015-12" db="EMBL/GenBank/DDBJ databases">
        <title>The genome of Folsomia candida.</title>
        <authorList>
            <person name="Faddeeva A."/>
            <person name="Derks M.F."/>
            <person name="Anvar Y."/>
            <person name="Smit S."/>
            <person name="Van Straalen N."/>
            <person name="Roelofs D."/>
        </authorList>
    </citation>
    <scope>NUCLEOTIDE SEQUENCE [LARGE SCALE GENOMIC DNA]</scope>
    <source>
        <strain evidence="1 2">VU population</strain>
        <tissue evidence="1">Whole body</tissue>
    </source>
</reference>
<organism evidence="1 2">
    <name type="scientific">Folsomia candida</name>
    <name type="common">Springtail</name>
    <dbReference type="NCBI Taxonomy" id="158441"/>
    <lineage>
        <taxon>Eukaryota</taxon>
        <taxon>Metazoa</taxon>
        <taxon>Ecdysozoa</taxon>
        <taxon>Arthropoda</taxon>
        <taxon>Hexapoda</taxon>
        <taxon>Collembola</taxon>
        <taxon>Entomobryomorpha</taxon>
        <taxon>Isotomoidea</taxon>
        <taxon>Isotomidae</taxon>
        <taxon>Proisotominae</taxon>
        <taxon>Folsomia</taxon>
    </lineage>
</organism>
<sequence length="241" mass="28557">MMGRHKQIESILLQEFTSNEERSERSMQILNHQRSTIYNLQQELEQQKKISSNCNHDFDIFKENHLIQQQVLNLKSTLQKLKEAQKQILSKDTCNINQNLNQISPTQLNPKLQHESRPHAEFTTPSLDARDYILESLETSKHLTRKMEILEQKIAWLKKERDQFFSHMKDGLKWRRKIELQLFDLKSGFVNEEDGNTNGNTINTEFGDMISRRSRNVWRTARQFFTAEESQFFLASTKVND</sequence>
<accession>A0A226ESE6</accession>
<proteinExistence type="predicted"/>
<dbReference type="EMBL" id="LNIX01000002">
    <property type="protein sequence ID" value="OXA60533.1"/>
    <property type="molecule type" value="Genomic_DNA"/>
</dbReference>
<dbReference type="Proteomes" id="UP000198287">
    <property type="component" value="Unassembled WGS sequence"/>
</dbReference>
<protein>
    <submittedName>
        <fullName evidence="1">Uncharacterized protein</fullName>
    </submittedName>
</protein>
<keyword evidence="2" id="KW-1185">Reference proteome</keyword>